<dbReference type="KEGG" id="hor:Hore_14010"/>
<keyword evidence="3" id="KW-1185">Reference proteome</keyword>
<evidence type="ECO:0000313" key="3">
    <source>
        <dbReference type="Proteomes" id="UP000000719"/>
    </source>
</evidence>
<dbReference type="Proteomes" id="UP000000719">
    <property type="component" value="Chromosome"/>
</dbReference>
<dbReference type="STRING" id="373903.Hore_14010"/>
<evidence type="ECO:0000256" key="1">
    <source>
        <dbReference type="SAM" id="Phobius"/>
    </source>
</evidence>
<accession>B8CXY1</accession>
<proteinExistence type="predicted"/>
<keyword evidence="1" id="KW-0472">Membrane</keyword>
<dbReference type="AlphaFoldDB" id="B8CXY1"/>
<gene>
    <name evidence="2" type="ordered locus">Hore_14010</name>
</gene>
<dbReference type="EMBL" id="CP001098">
    <property type="protein sequence ID" value="ACL70150.1"/>
    <property type="molecule type" value="Genomic_DNA"/>
</dbReference>
<dbReference type="RefSeq" id="WP_012636333.1">
    <property type="nucleotide sequence ID" value="NC_011899.1"/>
</dbReference>
<reference evidence="2 3" key="1">
    <citation type="journal article" date="2009" name="PLoS ONE">
        <title>Genome analysis of the anaerobic thermohalophilic bacterium Halothermothrix orenii.</title>
        <authorList>
            <person name="Mavromatis K."/>
            <person name="Ivanova N."/>
            <person name="Anderson I."/>
            <person name="Lykidis A."/>
            <person name="Hooper S.D."/>
            <person name="Sun H."/>
            <person name="Kunin V."/>
            <person name="Lapidus A."/>
            <person name="Hugenholtz P."/>
            <person name="Patel B."/>
            <person name="Kyrpides N.C."/>
        </authorList>
    </citation>
    <scope>NUCLEOTIDE SEQUENCE [LARGE SCALE GENOMIC DNA]</scope>
    <source>
        <strain evidence="3">H 168 / OCM 544 / DSM 9562</strain>
    </source>
</reference>
<dbReference type="HOGENOM" id="CLU_1813110_0_0_9"/>
<organism evidence="2 3">
    <name type="scientific">Halothermothrix orenii (strain H 168 / OCM 544 / DSM 9562)</name>
    <dbReference type="NCBI Taxonomy" id="373903"/>
    <lineage>
        <taxon>Bacteria</taxon>
        <taxon>Bacillati</taxon>
        <taxon>Bacillota</taxon>
        <taxon>Clostridia</taxon>
        <taxon>Halanaerobiales</taxon>
        <taxon>Halothermotrichaceae</taxon>
        <taxon>Halothermothrix</taxon>
    </lineage>
</organism>
<dbReference type="PROSITE" id="PS51257">
    <property type="entry name" value="PROKAR_LIPOPROTEIN"/>
    <property type="match status" value="1"/>
</dbReference>
<keyword evidence="1" id="KW-0812">Transmembrane</keyword>
<sequence length="142" mass="16033">MMNRISSKNKKTISVIVILMLIIMLGGCGYSSSNSNGRINIKFDKLNKQKTYELKVTESKKIKIKYSGYKLQKGSLELIITTTDGSEIYKKIFTPDTKSNGTLTIKGLNPNNNYKLYLIGKNAKNGKINISVNSEHLKFYKK</sequence>
<protein>
    <recommendedName>
        <fullName evidence="4">Lipoprotein</fullName>
    </recommendedName>
</protein>
<name>B8CXY1_HALOH</name>
<evidence type="ECO:0000313" key="2">
    <source>
        <dbReference type="EMBL" id="ACL70150.1"/>
    </source>
</evidence>
<evidence type="ECO:0008006" key="4">
    <source>
        <dbReference type="Google" id="ProtNLM"/>
    </source>
</evidence>
<keyword evidence="1" id="KW-1133">Transmembrane helix</keyword>
<feature type="transmembrane region" description="Helical" evidence="1">
    <location>
        <begin position="12"/>
        <end position="32"/>
    </location>
</feature>